<dbReference type="OrthoDB" id="3034222at2"/>
<accession>A0A5C0B5K8</accession>
<sequence length="340" mass="38144">MAPGTPGFIAPFDLLTTADPALKARIARLPGSRVWSAWLRIRTAFVGTTVSEYLLAPAKQMHAAEWVRTIMNGPASKQRLLIVKDIPDDSPLLDAAERAHAAALTSACRDAGMVMVEGQALAYVPIDFDSTDTYLARLSSSRRKNLRRKLRSREDLQISTVRTGDAQFNDSAVIDQYYARYLEVYAQSELHFDQLSRPFFEAILQDGDNGGVVFEYRHDGLLIGFNLCFEYGGNLVDKYVGFTYPQARDHNLYFVSWMVNLEYALAHGCRFYVAGWTDPEVKASLGAQFTFTRHAVLPRNRLLRVLTKRFASHFESDRAWRDAREAAGKETAGKSTVESA</sequence>
<organism evidence="2 3">
    <name type="scientific">Pigmentiphaga aceris</name>
    <dbReference type="NCBI Taxonomy" id="1940612"/>
    <lineage>
        <taxon>Bacteria</taxon>
        <taxon>Pseudomonadati</taxon>
        <taxon>Pseudomonadota</taxon>
        <taxon>Betaproteobacteria</taxon>
        <taxon>Burkholderiales</taxon>
        <taxon>Alcaligenaceae</taxon>
        <taxon>Pigmentiphaga</taxon>
    </lineage>
</organism>
<dbReference type="AlphaFoldDB" id="A0A5C0B5K8"/>
<gene>
    <name evidence="2" type="ORF">FXN63_09070</name>
</gene>
<dbReference type="InterPro" id="IPR038740">
    <property type="entry name" value="BioF2-like_GNAT_dom"/>
</dbReference>
<keyword evidence="2" id="KW-0808">Transferase</keyword>
<protein>
    <submittedName>
        <fullName evidence="2">GNAT family N-acetyltransferase</fullName>
    </submittedName>
</protein>
<evidence type="ECO:0000313" key="2">
    <source>
        <dbReference type="EMBL" id="QEI09206.1"/>
    </source>
</evidence>
<dbReference type="KEGG" id="pacr:FXN63_09070"/>
<evidence type="ECO:0000259" key="1">
    <source>
        <dbReference type="Pfam" id="PF13480"/>
    </source>
</evidence>
<proteinExistence type="predicted"/>
<dbReference type="Proteomes" id="UP000325161">
    <property type="component" value="Chromosome"/>
</dbReference>
<feature type="domain" description="BioF2-like acetyltransferase" evidence="1">
    <location>
        <begin position="140"/>
        <end position="278"/>
    </location>
</feature>
<dbReference type="Gene3D" id="3.40.630.30">
    <property type="match status" value="1"/>
</dbReference>
<dbReference type="GO" id="GO:0016740">
    <property type="term" value="F:transferase activity"/>
    <property type="evidence" value="ECO:0007669"/>
    <property type="project" value="UniProtKB-KW"/>
</dbReference>
<keyword evidence="3" id="KW-1185">Reference proteome</keyword>
<dbReference type="Pfam" id="PF13480">
    <property type="entry name" value="Acetyltransf_6"/>
    <property type="match status" value="1"/>
</dbReference>
<reference evidence="2 3" key="1">
    <citation type="submission" date="2019-08" db="EMBL/GenBank/DDBJ databases">
        <title>Amphibian skin-associated Pigmentiphaga: genome sequence and occurrence across geography and hosts.</title>
        <authorList>
            <person name="Bletz M.C."/>
            <person name="Bunk B."/>
            <person name="Sproeer C."/>
            <person name="Biwer P."/>
            <person name="Reiter S."/>
            <person name="Rabemananjara F.C.E."/>
            <person name="Schulz S."/>
            <person name="Overmann J."/>
            <person name="Vences M."/>
        </authorList>
    </citation>
    <scope>NUCLEOTIDE SEQUENCE [LARGE SCALE GENOMIC DNA]</scope>
    <source>
        <strain evidence="2 3">Mada1488</strain>
    </source>
</reference>
<dbReference type="SUPFAM" id="SSF55729">
    <property type="entry name" value="Acyl-CoA N-acyltransferases (Nat)"/>
    <property type="match status" value="1"/>
</dbReference>
<evidence type="ECO:0000313" key="3">
    <source>
        <dbReference type="Proteomes" id="UP000325161"/>
    </source>
</evidence>
<dbReference type="InterPro" id="IPR016181">
    <property type="entry name" value="Acyl_CoA_acyltransferase"/>
</dbReference>
<dbReference type="EMBL" id="CP043046">
    <property type="protein sequence ID" value="QEI09206.1"/>
    <property type="molecule type" value="Genomic_DNA"/>
</dbReference>
<name>A0A5C0B5K8_9BURK</name>